<dbReference type="PRINTS" id="PR00207">
    <property type="entry name" value="FLAGELLIN"/>
</dbReference>
<name>A0ABZ1BMH3_9FIRM</name>
<proteinExistence type="predicted"/>
<organism evidence="3 4">
    <name type="scientific">Geochorda subterranea</name>
    <dbReference type="NCBI Taxonomy" id="3109564"/>
    <lineage>
        <taxon>Bacteria</taxon>
        <taxon>Bacillati</taxon>
        <taxon>Bacillota</taxon>
        <taxon>Limnochordia</taxon>
        <taxon>Limnochordales</taxon>
        <taxon>Geochordaceae</taxon>
        <taxon>Geochorda</taxon>
    </lineage>
</organism>
<feature type="domain" description="Flagellin N-terminal" evidence="2">
    <location>
        <begin position="7"/>
        <end position="144"/>
    </location>
</feature>
<keyword evidence="3" id="KW-0969">Cilium</keyword>
<dbReference type="Gene3D" id="1.20.1330.10">
    <property type="entry name" value="f41 fragment of flagellin, N-terminal domain"/>
    <property type="match status" value="1"/>
</dbReference>
<dbReference type="Proteomes" id="UP001333102">
    <property type="component" value="Chromosome"/>
</dbReference>
<keyword evidence="3" id="KW-0282">Flagellum</keyword>
<evidence type="ECO:0000313" key="4">
    <source>
        <dbReference type="Proteomes" id="UP001333102"/>
    </source>
</evidence>
<gene>
    <name evidence="3" type="ORF">VLY81_09805</name>
</gene>
<protein>
    <recommendedName>
        <fullName evidence="1">Flagellin</fullName>
    </recommendedName>
</protein>
<dbReference type="InterPro" id="IPR001492">
    <property type="entry name" value="Flagellin"/>
</dbReference>
<accession>A0ABZ1BMH3</accession>
<dbReference type="SUPFAM" id="SSF64518">
    <property type="entry name" value="Phase 1 flagellin"/>
    <property type="match status" value="1"/>
</dbReference>
<dbReference type="PANTHER" id="PTHR42792:SF2">
    <property type="entry name" value="FLAGELLIN"/>
    <property type="match status" value="1"/>
</dbReference>
<evidence type="ECO:0000256" key="1">
    <source>
        <dbReference type="ARBA" id="ARBA00020110"/>
    </source>
</evidence>
<dbReference type="InterPro" id="IPR001029">
    <property type="entry name" value="Flagellin_N"/>
</dbReference>
<evidence type="ECO:0000313" key="3">
    <source>
        <dbReference type="EMBL" id="WRP13733.1"/>
    </source>
</evidence>
<evidence type="ECO:0000259" key="2">
    <source>
        <dbReference type="Pfam" id="PF00669"/>
    </source>
</evidence>
<sequence length="272" mass="29237">MGRAVRISTNAMALGAWVNLVQTTSGLSKTLERLSSGQRINRAADDAAGLAISEKMRAQIRGLNQAIRNAQDGISLVRTAEGALQEYHAILQRMRELCVQASNDTLTDQDRAALQDEIDQLIREARAIATSAEFNRHTLLDGSFQGRKLHIGANANASMVVNIASARPEDVGAAWGDGKAIDTSLLSLTSGGLVINGVSIDLSGARSVGEVVARINAQRAQTGVIAARAGRTVVNLGSYVGLEFYTCRPRWGTSMRSKPVMTRRRSRKTPRV</sequence>
<reference evidence="4" key="1">
    <citation type="submission" date="2023-12" db="EMBL/GenBank/DDBJ databases">
        <title>Novel isolates from deep terrestrial aquifers shed light on the physiology and ecology of the class Limnochordia.</title>
        <authorList>
            <person name="Karnachuk O.V."/>
            <person name="Lukina A.P."/>
            <person name="Avakyan M.R."/>
            <person name="Kadnikov V."/>
            <person name="Begmatov S."/>
            <person name="Beletsky A.V."/>
            <person name="Mardanov A.V."/>
            <person name="Ravin N.V."/>
        </authorList>
    </citation>
    <scope>NUCLEOTIDE SEQUENCE [LARGE SCALE GENOMIC DNA]</scope>
    <source>
        <strain evidence="4">LN</strain>
    </source>
</reference>
<dbReference type="EMBL" id="CP141614">
    <property type="protein sequence ID" value="WRP13733.1"/>
    <property type="molecule type" value="Genomic_DNA"/>
</dbReference>
<keyword evidence="3" id="KW-0966">Cell projection</keyword>
<dbReference type="RefSeq" id="WP_324667977.1">
    <property type="nucleotide sequence ID" value="NZ_CP141614.1"/>
</dbReference>
<dbReference type="PANTHER" id="PTHR42792">
    <property type="entry name" value="FLAGELLIN"/>
    <property type="match status" value="1"/>
</dbReference>
<keyword evidence="4" id="KW-1185">Reference proteome</keyword>
<dbReference type="Pfam" id="PF00669">
    <property type="entry name" value="Flagellin_N"/>
    <property type="match status" value="1"/>
</dbReference>